<dbReference type="EMBL" id="CP061800">
    <property type="protein sequence ID" value="QTA89375.1"/>
    <property type="molecule type" value="Genomic_DNA"/>
</dbReference>
<dbReference type="Pfam" id="PF05226">
    <property type="entry name" value="CHASE2"/>
    <property type="match status" value="1"/>
</dbReference>
<keyword evidence="1" id="KW-0472">Membrane</keyword>
<evidence type="ECO:0000259" key="2">
    <source>
        <dbReference type="SMART" id="SM01080"/>
    </source>
</evidence>
<dbReference type="AlphaFoldDB" id="A0A975BPT7"/>
<evidence type="ECO:0000256" key="1">
    <source>
        <dbReference type="SAM" id="Phobius"/>
    </source>
</evidence>
<keyword evidence="1" id="KW-0812">Transmembrane</keyword>
<reference evidence="3" key="1">
    <citation type="journal article" date="2021" name="Microb. Physiol.">
        <title>Proteogenomic Insights into the Physiology of Marine, Sulfate-Reducing, Filamentous Desulfonema limicola and Desulfonema magnum.</title>
        <authorList>
            <person name="Schnaars V."/>
            <person name="Wohlbrand L."/>
            <person name="Scheve S."/>
            <person name="Hinrichs C."/>
            <person name="Reinhardt R."/>
            <person name="Rabus R."/>
        </authorList>
    </citation>
    <scope>NUCLEOTIDE SEQUENCE</scope>
    <source>
        <strain evidence="3">4be13</strain>
    </source>
</reference>
<dbReference type="InterPro" id="IPR007890">
    <property type="entry name" value="CHASE2"/>
</dbReference>
<evidence type="ECO:0000313" key="4">
    <source>
        <dbReference type="Proteomes" id="UP000663722"/>
    </source>
</evidence>
<keyword evidence="1" id="KW-1133">Transmembrane helix</keyword>
<feature type="transmembrane region" description="Helical" evidence="1">
    <location>
        <begin position="16"/>
        <end position="34"/>
    </location>
</feature>
<accession>A0A975BPT7</accession>
<organism evidence="3 4">
    <name type="scientific">Desulfonema magnum</name>
    <dbReference type="NCBI Taxonomy" id="45655"/>
    <lineage>
        <taxon>Bacteria</taxon>
        <taxon>Pseudomonadati</taxon>
        <taxon>Thermodesulfobacteriota</taxon>
        <taxon>Desulfobacteria</taxon>
        <taxon>Desulfobacterales</taxon>
        <taxon>Desulfococcaceae</taxon>
        <taxon>Desulfonema</taxon>
    </lineage>
</organism>
<sequence length="457" mass="52369">MKKILQINWTDRKRRFILNIFWGIVVSVLINFVAPHTDMGHTVLNELYDYLVIKDFRQAAEKGDFPISDRIRMVTFDRDTYRASHTRGLWTPRDLAGESILKSLELGARGVVADIALNIPAPVFRKSDKKDENEEFLELLKDAAEYARYESNGAVIILARGDRDTRMNDEEKKYCDDFDKLIDTYKDVIKTGSPGAFEHVSDYQTRLFRFYERTKQNEIFFSIQILAVTYLLTSRDEGNQLIKDKKKEILKGNENITMNIPGRKTIQILDQTDLSREYLSARYIFRVAPRAVLSDHGIEDDPFIKYPQLKLSPEALLDEEGKPYRDKVVLIGSENPEIGDIHLTPPGRMNGIFLVANGINLFLEGLQIHELSVGIKILVEVVCILVSAVFFVWCHPTVAFFILAGIFWLINSSYSLVLFSRYGLFVDVWFPIIGIGVSRIIADTDNLVLKWVFKSPA</sequence>
<dbReference type="SMART" id="SM01080">
    <property type="entry name" value="CHASE2"/>
    <property type="match status" value="1"/>
</dbReference>
<feature type="transmembrane region" description="Helical" evidence="1">
    <location>
        <begin position="377"/>
        <end position="410"/>
    </location>
</feature>
<evidence type="ECO:0000313" key="3">
    <source>
        <dbReference type="EMBL" id="QTA89375.1"/>
    </source>
</evidence>
<dbReference type="Proteomes" id="UP000663722">
    <property type="component" value="Chromosome"/>
</dbReference>
<gene>
    <name evidence="3" type="ORF">dnm_054260</name>
</gene>
<feature type="domain" description="CHASE2" evidence="2">
    <location>
        <begin position="40"/>
        <end position="391"/>
    </location>
</feature>
<proteinExistence type="predicted"/>
<protein>
    <submittedName>
        <fullName evidence="3">CHASE 2 domain-containing protein</fullName>
    </submittedName>
</protein>
<keyword evidence="4" id="KW-1185">Reference proteome</keyword>
<name>A0A975BPT7_9BACT</name>
<dbReference type="RefSeq" id="WP_207678022.1">
    <property type="nucleotide sequence ID" value="NZ_CP061800.1"/>
</dbReference>
<dbReference type="KEGG" id="dmm:dnm_054260"/>